<keyword evidence="3 5" id="KW-1133">Transmembrane helix</keyword>
<feature type="transmembrane region" description="Helical" evidence="5">
    <location>
        <begin position="141"/>
        <end position="159"/>
    </location>
</feature>
<dbReference type="PANTHER" id="PTHR42770">
    <property type="entry name" value="AMINO ACID TRANSPORTER-RELATED"/>
    <property type="match status" value="1"/>
</dbReference>
<evidence type="ECO:0000313" key="7">
    <source>
        <dbReference type="EMBL" id="MBB5326959.1"/>
    </source>
</evidence>
<proteinExistence type="predicted"/>
<feature type="transmembrane region" description="Helical" evidence="5">
    <location>
        <begin position="57"/>
        <end position="75"/>
    </location>
</feature>
<reference evidence="7 8" key="1">
    <citation type="submission" date="2020-08" db="EMBL/GenBank/DDBJ databases">
        <title>Genomic Encyclopedia of Type Strains, Phase IV (KMG-V): Genome sequencing to study the core and pangenomes of soil and plant-associated prokaryotes.</title>
        <authorList>
            <person name="Whitman W."/>
        </authorList>
    </citation>
    <scope>NUCLEOTIDE SEQUENCE [LARGE SCALE GENOMIC DNA]</scope>
    <source>
        <strain evidence="7 8">X5P2</strain>
    </source>
</reference>
<organism evidence="7 8">
    <name type="scientific">Tunturiibacter gelidiferens</name>
    <dbReference type="NCBI Taxonomy" id="3069689"/>
    <lineage>
        <taxon>Bacteria</taxon>
        <taxon>Pseudomonadati</taxon>
        <taxon>Acidobacteriota</taxon>
        <taxon>Terriglobia</taxon>
        <taxon>Terriglobales</taxon>
        <taxon>Acidobacteriaceae</taxon>
        <taxon>Tunturiibacter</taxon>
    </lineage>
</organism>
<keyword evidence="2 5" id="KW-0812">Transmembrane</keyword>
<feature type="transmembrane region" description="Helical" evidence="5">
    <location>
        <begin position="296"/>
        <end position="317"/>
    </location>
</feature>
<dbReference type="Gene3D" id="1.20.1740.10">
    <property type="entry name" value="Amino acid/polyamine transporter I"/>
    <property type="match status" value="1"/>
</dbReference>
<evidence type="ECO:0000256" key="1">
    <source>
        <dbReference type="ARBA" id="ARBA00004141"/>
    </source>
</evidence>
<accession>A0A9X0QB46</accession>
<comment type="subcellular location">
    <subcellularLocation>
        <location evidence="1">Membrane</location>
        <topology evidence="1">Multi-pass membrane protein</topology>
    </subcellularLocation>
</comment>
<evidence type="ECO:0000256" key="5">
    <source>
        <dbReference type="SAM" id="Phobius"/>
    </source>
</evidence>
<evidence type="ECO:0000259" key="6">
    <source>
        <dbReference type="Pfam" id="PF00324"/>
    </source>
</evidence>
<feature type="transmembrane region" description="Helical" evidence="5">
    <location>
        <begin position="198"/>
        <end position="221"/>
    </location>
</feature>
<sequence>MEQTVAAISESKAPSGLRINILSPTETLAQSISTIAPTTTPTMTIPLVFALAGNGTWLAYLLATVAVLLIALCISRFARHTSCSGALYTYATSGLPPFVSGIAGWALLLAYIATGAAVAGGFINYANVFLIALFGRTAPTTILGLLCVAAATAIAYRDVQVSARLMLWIEALSVLSITIVVVLLLWHNGLHIDRPQLHLSGVSPTAVRLGVVLALFSFVGFESATTLGHEAVNPLRTIPRAVIQSAVFSGLFFILCAYVETLGMSAAHQDLGTSTAPLSVLANLVGVRPLGPLIDFGALVSMFACTLACITAAARVLMRMARNGLAHHHLSTTHQKNATPSSAVLLTGLFTALPVCALTAHGISGIDIYGWMGSLSVYGFMTTYGLAAIALPIYLKRNRTLTPGTIALSISATLATLLALAGTLYPVPAPPLNWLPYFYLAYLLCGIAWYFITRNRTPQLLTS</sequence>
<gene>
    <name evidence="7" type="ORF">HDF14_000553</name>
</gene>
<comment type="caution">
    <text evidence="7">The sequence shown here is derived from an EMBL/GenBank/DDBJ whole genome shotgun (WGS) entry which is preliminary data.</text>
</comment>
<keyword evidence="8" id="KW-1185">Reference proteome</keyword>
<name>A0A9X0QB46_9BACT</name>
<dbReference type="PANTHER" id="PTHR42770:SF7">
    <property type="entry name" value="MEMBRANE PROTEIN"/>
    <property type="match status" value="1"/>
</dbReference>
<dbReference type="GO" id="GO:0016020">
    <property type="term" value="C:membrane"/>
    <property type="evidence" value="ECO:0007669"/>
    <property type="project" value="UniProtKB-SubCell"/>
</dbReference>
<protein>
    <submittedName>
        <fullName evidence="7">Amino acid transporter</fullName>
    </submittedName>
</protein>
<feature type="transmembrane region" description="Helical" evidence="5">
    <location>
        <begin position="165"/>
        <end position="186"/>
    </location>
</feature>
<dbReference type="GO" id="GO:0055085">
    <property type="term" value="P:transmembrane transport"/>
    <property type="evidence" value="ECO:0007669"/>
    <property type="project" value="InterPro"/>
</dbReference>
<feature type="transmembrane region" description="Helical" evidence="5">
    <location>
        <begin position="375"/>
        <end position="395"/>
    </location>
</feature>
<dbReference type="InterPro" id="IPR004841">
    <property type="entry name" value="AA-permease/SLC12A_dom"/>
</dbReference>
<dbReference type="EMBL" id="JACHEB010000001">
    <property type="protein sequence ID" value="MBB5326959.1"/>
    <property type="molecule type" value="Genomic_DNA"/>
</dbReference>
<keyword evidence="4 5" id="KW-0472">Membrane</keyword>
<feature type="transmembrane region" description="Helical" evidence="5">
    <location>
        <begin position="338"/>
        <end position="363"/>
    </location>
</feature>
<dbReference type="RefSeq" id="WP_183973251.1">
    <property type="nucleotide sequence ID" value="NZ_JACHEB010000001.1"/>
</dbReference>
<dbReference type="PIRSF" id="PIRSF006060">
    <property type="entry name" value="AA_transporter"/>
    <property type="match status" value="1"/>
</dbReference>
<evidence type="ECO:0000313" key="8">
    <source>
        <dbReference type="Proteomes" id="UP000535182"/>
    </source>
</evidence>
<feature type="domain" description="Amino acid permease/ SLC12A" evidence="6">
    <location>
        <begin position="30"/>
        <end position="457"/>
    </location>
</feature>
<evidence type="ECO:0000256" key="2">
    <source>
        <dbReference type="ARBA" id="ARBA00022692"/>
    </source>
</evidence>
<evidence type="ECO:0000256" key="3">
    <source>
        <dbReference type="ARBA" id="ARBA00022989"/>
    </source>
</evidence>
<feature type="transmembrane region" description="Helical" evidence="5">
    <location>
        <begin position="434"/>
        <end position="452"/>
    </location>
</feature>
<dbReference type="InterPro" id="IPR050367">
    <property type="entry name" value="APC_superfamily"/>
</dbReference>
<feature type="transmembrane region" description="Helical" evidence="5">
    <location>
        <begin position="241"/>
        <end position="259"/>
    </location>
</feature>
<evidence type="ECO:0000256" key="4">
    <source>
        <dbReference type="ARBA" id="ARBA00023136"/>
    </source>
</evidence>
<dbReference type="Proteomes" id="UP000535182">
    <property type="component" value="Unassembled WGS sequence"/>
</dbReference>
<dbReference type="AlphaFoldDB" id="A0A9X0QB46"/>
<feature type="transmembrane region" description="Helical" evidence="5">
    <location>
        <begin position="407"/>
        <end position="428"/>
    </location>
</feature>
<dbReference type="Pfam" id="PF00324">
    <property type="entry name" value="AA_permease"/>
    <property type="match status" value="1"/>
</dbReference>